<dbReference type="OrthoDB" id="10450790at2759"/>
<feature type="region of interest" description="Disordered" evidence="2">
    <location>
        <begin position="748"/>
        <end position="767"/>
    </location>
</feature>
<organism evidence="3 4">
    <name type="scientific">Triparma columacea</name>
    <dbReference type="NCBI Taxonomy" id="722753"/>
    <lineage>
        <taxon>Eukaryota</taxon>
        <taxon>Sar</taxon>
        <taxon>Stramenopiles</taxon>
        <taxon>Ochrophyta</taxon>
        <taxon>Bolidophyceae</taxon>
        <taxon>Parmales</taxon>
        <taxon>Triparmaceae</taxon>
        <taxon>Triparma</taxon>
    </lineage>
</organism>
<gene>
    <name evidence="3" type="ORF">TrCOL_g674</name>
</gene>
<feature type="compositionally biased region" description="Basic and acidic residues" evidence="2">
    <location>
        <begin position="147"/>
        <end position="171"/>
    </location>
</feature>
<feature type="compositionally biased region" description="Low complexity" evidence="2">
    <location>
        <begin position="216"/>
        <end position="234"/>
    </location>
</feature>
<dbReference type="Gene3D" id="1.10.287.1490">
    <property type="match status" value="1"/>
</dbReference>
<feature type="coiled-coil region" evidence="1">
    <location>
        <begin position="1343"/>
        <end position="1389"/>
    </location>
</feature>
<feature type="region of interest" description="Disordered" evidence="2">
    <location>
        <begin position="1467"/>
        <end position="1501"/>
    </location>
</feature>
<keyword evidence="4" id="KW-1185">Reference proteome</keyword>
<evidence type="ECO:0000313" key="4">
    <source>
        <dbReference type="Proteomes" id="UP001165065"/>
    </source>
</evidence>
<comment type="caution">
    <text evidence="3">The sequence shown here is derived from an EMBL/GenBank/DDBJ whole genome shotgun (WGS) entry which is preliminary data.</text>
</comment>
<protein>
    <submittedName>
        <fullName evidence="3">Uncharacterized protein</fullName>
    </submittedName>
</protein>
<feature type="compositionally biased region" description="Low complexity" evidence="2">
    <location>
        <begin position="195"/>
        <end position="204"/>
    </location>
</feature>
<feature type="coiled-coil region" evidence="1">
    <location>
        <begin position="262"/>
        <end position="353"/>
    </location>
</feature>
<dbReference type="PANTHER" id="PTHR32114:SF2">
    <property type="entry name" value="ABC TRANSPORTER ABCH.3"/>
    <property type="match status" value="1"/>
</dbReference>
<feature type="coiled-coil region" evidence="1">
    <location>
        <begin position="1029"/>
        <end position="1137"/>
    </location>
</feature>
<accession>A0A9W7LCY9</accession>
<feature type="compositionally biased region" description="Low complexity" evidence="2">
    <location>
        <begin position="22"/>
        <end position="34"/>
    </location>
</feature>
<feature type="coiled-coil region" evidence="1">
    <location>
        <begin position="836"/>
        <end position="982"/>
    </location>
</feature>
<dbReference type="Proteomes" id="UP001165065">
    <property type="component" value="Unassembled WGS sequence"/>
</dbReference>
<feature type="coiled-coil region" evidence="1">
    <location>
        <begin position="1163"/>
        <end position="1240"/>
    </location>
</feature>
<reference evidence="4" key="1">
    <citation type="journal article" date="2023" name="Commun. Biol.">
        <title>Genome analysis of Parmales, the sister group of diatoms, reveals the evolutionary specialization of diatoms from phago-mixotrophs to photoautotrophs.</title>
        <authorList>
            <person name="Ban H."/>
            <person name="Sato S."/>
            <person name="Yoshikawa S."/>
            <person name="Yamada K."/>
            <person name="Nakamura Y."/>
            <person name="Ichinomiya M."/>
            <person name="Sato N."/>
            <person name="Blanc-Mathieu R."/>
            <person name="Endo H."/>
            <person name="Kuwata A."/>
            <person name="Ogata H."/>
        </authorList>
    </citation>
    <scope>NUCLEOTIDE SEQUENCE [LARGE SCALE GENOMIC DNA]</scope>
</reference>
<keyword evidence="1" id="KW-0175">Coiled coil</keyword>
<name>A0A9W7LCY9_9STRA</name>
<feature type="compositionally biased region" description="Acidic residues" evidence="2">
    <location>
        <begin position="1405"/>
        <end position="1418"/>
    </location>
</feature>
<feature type="region of interest" description="Disordered" evidence="2">
    <location>
        <begin position="1"/>
        <end position="245"/>
    </location>
</feature>
<feature type="compositionally biased region" description="Polar residues" evidence="2">
    <location>
        <begin position="47"/>
        <end position="56"/>
    </location>
</feature>
<feature type="region of interest" description="Disordered" evidence="2">
    <location>
        <begin position="1405"/>
        <end position="1428"/>
    </location>
</feature>
<evidence type="ECO:0000256" key="1">
    <source>
        <dbReference type="SAM" id="Coils"/>
    </source>
</evidence>
<dbReference type="PANTHER" id="PTHR32114">
    <property type="entry name" value="ABC TRANSPORTER ABCH.3"/>
    <property type="match status" value="1"/>
</dbReference>
<feature type="compositionally biased region" description="Basic and acidic residues" evidence="2">
    <location>
        <begin position="1473"/>
        <end position="1485"/>
    </location>
</feature>
<sequence length="1531" mass="171111">MDSQGPAPSSFTTSLHPPPTSPLGSSSSSTSSESTLDEYPASKELQTKLSSVTSAVSRLEGSILKSQRVLDSLDREDEGGRKVEDGATEAQAASVAAKQRNFTPFKKGQLHHNTRHSAGVEDESLNQSNSTQDGDMESERSFMITPENKKSDSSTSTDKHTPYRKRTETPRLDSLLLNLSSVKKQKKPKKKEQQQRQQQQQQPKSGKVARSSPSRAATQSSPSKASSAPAPAQSDRLRAELRIAASTNSDLQQKLLEMSSAATDASRKQVQAEQQVRQLEGELREARSGYEESKRAIYEEVEELKRELNELVGKMEKDNRKQGKALAKKERRIAILEENLEEMTGAMEYADQQVNILTNQLTHSKSHVATLTAKVESLQSQQLMYGSGYQQQQQNQFNVSQLSASIQEVQRLTGEMNGLKNSLAQVRQQLAEATSKDSAQQAHIQQQQSVIGDLNGRVSELQSQKMDLNATLSTLRHEHRETTNTLRVTVTKCEDLRSEKHHLKLELSTAKSKLNDVVTKASMIAEREKIQSGELSGLKERERTLKKEITGLEAAAKEKEREVSLVESKLKACAGEVAELAEACEKLEKAAKKLEKDLAEVKEELEKEKTDKDRIICLRNEENRRFGEAMGYFKQNLREISESQHQQAVVSNAFGLESHELRQQIAWLQQEKASMRDKMEGLEHDAEELRRNPMSPVIIERRNGYRTPQKNSGFAMGSVLDTPPSASKVIGHLEQTVAKLQQKIGDMEKSEEAMESEKSKIANEKEETEGKDKLIFELRATIARMEVEMEGSDIHGLSHGSGGGRVVRSAGASPVMMLPAHVSPPSVGLREGVVANEMLAKRVRELEGELRAAMEERRHEGGKDEEMGRDCNVDDLDSRIGELQCTIKAQRKKLEEEQKRHMKQLEDIEVKRKEEFTTMEGFHKEDARRLEDAKSAAENERKLQAESYNRQQEKLVTMSMELGTARGTLEALRSERDGLRKELEIVKVGYEKQIGQYIGRVEEIRREEDRGRGDEGGGGATTALLQVKLEMLQQERSFGEKRLEEERLRAERLERKCDKLDEELKGAREEAERRIKKATSSVKDARQAAQAAVKMAEDGSIEGARLRNEVDIARRELEATKSEAEGLREELRKVVEVGPNMKDAGVGTVLVDEFDSTVDVKTLGNLMDEIGNLRRELAMAKASKESANRNLASTQTRLQASLMIEGGGRGNVAKKLEKTIEELEAQVANKASEAAEALEKWRSSEEKLRAMTARAERLEEGVTEGDGRLKMMTARVESLEDELKGREKGKVGVVGGGGELEAERVALKAEKKTFLSLQKELTQEAQKNSLEMAEKIGKEVTLLRKAREEFKAKEARNRKRRDDQVERLRQEYEEKLENFKAATKIMEQEETGRMEVEMLGGELGEVEVEVDEVEEGEEGEGREGGGENEMEAEFMRASLKGQQSLVELARMEANDLVETFAATLVRQGQGAGAERRGGRGARDMEGGEEDGGEEGEHFGQIVNELREELRIQESIESRLRKSYGSGSRGKV</sequence>
<proteinExistence type="predicted"/>
<dbReference type="EMBL" id="BRYA01000273">
    <property type="protein sequence ID" value="GMI45969.1"/>
    <property type="molecule type" value="Genomic_DNA"/>
</dbReference>
<feature type="coiled-coil region" evidence="1">
    <location>
        <begin position="409"/>
        <end position="611"/>
    </location>
</feature>
<feature type="coiled-coil region" evidence="1">
    <location>
        <begin position="658"/>
        <end position="692"/>
    </location>
</feature>
<evidence type="ECO:0000256" key="2">
    <source>
        <dbReference type="SAM" id="MobiDB-lite"/>
    </source>
</evidence>
<evidence type="ECO:0000313" key="3">
    <source>
        <dbReference type="EMBL" id="GMI45969.1"/>
    </source>
</evidence>